<dbReference type="EMBL" id="AAPE02058295">
    <property type="status" value="NOT_ANNOTATED_CDS"/>
    <property type="molecule type" value="Genomic_DNA"/>
</dbReference>
<dbReference type="GO" id="GO:0045505">
    <property type="term" value="F:dynein intermediate chain binding"/>
    <property type="evidence" value="ECO:0007669"/>
    <property type="project" value="InterPro"/>
</dbReference>
<protein>
    <submittedName>
        <fullName evidence="4">Uncharacterized protein</fullName>
    </submittedName>
</protein>
<dbReference type="PANTHER" id="PTHR22878:SF64">
    <property type="entry name" value="DYNEIN AXONEMAL HEAVY CHAIN 14"/>
    <property type="match status" value="1"/>
</dbReference>
<dbReference type="InParanoid" id="G1Q9W8"/>
<dbReference type="FunFam" id="1.20.920.20:FF:000041">
    <property type="entry name" value="Uncharacterized protein"/>
    <property type="match status" value="1"/>
</dbReference>
<dbReference type="Ensembl" id="ENSMLUT00000022872.1">
    <property type="protein sequence ID" value="ENSMLUP00000020501.1"/>
    <property type="gene ID" value="ENSMLUG00000012886.2"/>
</dbReference>
<dbReference type="PANTHER" id="PTHR22878">
    <property type="entry name" value="DYNEIN HEAVY CHAIN 6, AXONEMAL-LIKE-RELATED"/>
    <property type="match status" value="1"/>
</dbReference>
<dbReference type="InterPro" id="IPR026983">
    <property type="entry name" value="DHC"/>
</dbReference>
<proteinExistence type="predicted"/>
<reference evidence="4" key="3">
    <citation type="submission" date="2025-09" db="UniProtKB">
        <authorList>
            <consortium name="Ensembl"/>
        </authorList>
    </citation>
    <scope>IDENTIFICATION</scope>
</reference>
<name>G1Q9W8_MYOLU</name>
<dbReference type="GeneTree" id="ENSGT00940000160505"/>
<feature type="region of interest" description="Disordered" evidence="1">
    <location>
        <begin position="438"/>
        <end position="457"/>
    </location>
</feature>
<evidence type="ECO:0000259" key="2">
    <source>
        <dbReference type="Pfam" id="PF12777"/>
    </source>
</evidence>
<dbReference type="Proteomes" id="UP000001074">
    <property type="component" value="Unassembled WGS sequence"/>
</dbReference>
<evidence type="ECO:0000313" key="5">
    <source>
        <dbReference type="Proteomes" id="UP000001074"/>
    </source>
</evidence>
<dbReference type="Gene3D" id="3.40.50.300">
    <property type="entry name" value="P-loop containing nucleotide triphosphate hydrolases"/>
    <property type="match status" value="1"/>
</dbReference>
<dbReference type="Gene3D" id="1.20.920.20">
    <property type="match status" value="1"/>
</dbReference>
<dbReference type="EMBL" id="AAPE02058297">
    <property type="status" value="NOT_ANNOTATED_CDS"/>
    <property type="molecule type" value="Genomic_DNA"/>
</dbReference>
<feature type="domain" description="Dynein heavy chain ATP-binding dynein motor region" evidence="3">
    <location>
        <begin position="477"/>
        <end position="523"/>
    </location>
</feature>
<keyword evidence="5" id="KW-1185">Reference proteome</keyword>
<dbReference type="Pfam" id="PF12777">
    <property type="entry name" value="MT"/>
    <property type="match status" value="1"/>
</dbReference>
<dbReference type="STRING" id="59463.ENSMLUP00000020501"/>
<reference evidence="4" key="2">
    <citation type="submission" date="2025-08" db="UniProtKB">
        <authorList>
            <consortium name="Ensembl"/>
        </authorList>
    </citation>
    <scope>IDENTIFICATION</scope>
</reference>
<evidence type="ECO:0000259" key="3">
    <source>
        <dbReference type="Pfam" id="PF12781"/>
    </source>
</evidence>
<dbReference type="GO" id="GO:0007018">
    <property type="term" value="P:microtubule-based movement"/>
    <property type="evidence" value="ECO:0007669"/>
    <property type="project" value="InterPro"/>
</dbReference>
<dbReference type="GO" id="GO:0051959">
    <property type="term" value="F:dynein light intermediate chain binding"/>
    <property type="evidence" value="ECO:0007669"/>
    <property type="project" value="InterPro"/>
</dbReference>
<reference evidence="4 5" key="1">
    <citation type="journal article" date="2011" name="Nature">
        <title>A high-resolution map of human evolutionary constraint using 29 mammals.</title>
        <authorList>
            <person name="Lindblad-Toh K."/>
            <person name="Garber M."/>
            <person name="Zuk O."/>
            <person name="Lin M.F."/>
            <person name="Parker B.J."/>
            <person name="Washietl S."/>
            <person name="Kheradpour P."/>
            <person name="Ernst J."/>
            <person name="Jordan G."/>
            <person name="Mauceli E."/>
            <person name="Ward L.D."/>
            <person name="Lowe C.B."/>
            <person name="Holloway A.K."/>
            <person name="Clamp M."/>
            <person name="Gnerre S."/>
            <person name="Alfoldi J."/>
            <person name="Beal K."/>
            <person name="Chang J."/>
            <person name="Clawson H."/>
            <person name="Cuff J."/>
            <person name="Di Palma F."/>
            <person name="Fitzgerald S."/>
            <person name="Flicek P."/>
            <person name="Guttman M."/>
            <person name="Hubisz M.J."/>
            <person name="Jaffe D.B."/>
            <person name="Jungreis I."/>
            <person name="Kent W.J."/>
            <person name="Kostka D."/>
            <person name="Lara M."/>
            <person name="Martins A.L."/>
            <person name="Massingham T."/>
            <person name="Moltke I."/>
            <person name="Raney B.J."/>
            <person name="Rasmussen M.D."/>
            <person name="Robinson J."/>
            <person name="Stark A."/>
            <person name="Vilella A.J."/>
            <person name="Wen J."/>
            <person name="Xie X."/>
            <person name="Zody M.C."/>
            <person name="Baldwin J."/>
            <person name="Bloom T."/>
            <person name="Chin C.W."/>
            <person name="Heiman D."/>
            <person name="Nicol R."/>
            <person name="Nusbaum C."/>
            <person name="Young S."/>
            <person name="Wilkinson J."/>
            <person name="Worley K.C."/>
            <person name="Kovar C.L."/>
            <person name="Muzny D.M."/>
            <person name="Gibbs R.A."/>
            <person name="Cree A."/>
            <person name="Dihn H.H."/>
            <person name="Fowler G."/>
            <person name="Jhangiani S."/>
            <person name="Joshi V."/>
            <person name="Lee S."/>
            <person name="Lewis L.R."/>
            <person name="Nazareth L.V."/>
            <person name="Okwuonu G."/>
            <person name="Santibanez J."/>
            <person name="Warren W.C."/>
            <person name="Mardis E.R."/>
            <person name="Weinstock G.M."/>
            <person name="Wilson R.K."/>
            <person name="Delehaunty K."/>
            <person name="Dooling D."/>
            <person name="Fronik C."/>
            <person name="Fulton L."/>
            <person name="Fulton B."/>
            <person name="Graves T."/>
            <person name="Minx P."/>
            <person name="Sodergren E."/>
            <person name="Birney E."/>
            <person name="Margulies E.H."/>
            <person name="Herrero J."/>
            <person name="Green E.D."/>
            <person name="Haussler D."/>
            <person name="Siepel A."/>
            <person name="Goldman N."/>
            <person name="Pollard K.S."/>
            <person name="Pedersen J.S."/>
            <person name="Lander E.S."/>
            <person name="Kellis M."/>
        </authorList>
    </citation>
    <scope>NUCLEOTIDE SEQUENCE [LARGE SCALE GENOMIC DNA]</scope>
</reference>
<dbReference type="EMBL" id="AAPE02058296">
    <property type="status" value="NOT_ANNOTATED_CDS"/>
    <property type="molecule type" value="Genomic_DNA"/>
</dbReference>
<evidence type="ECO:0000256" key="1">
    <source>
        <dbReference type="SAM" id="MobiDB-lite"/>
    </source>
</evidence>
<dbReference type="OMA" id="ANEADEC"/>
<dbReference type="InterPro" id="IPR024743">
    <property type="entry name" value="Dynein_HC_stalk"/>
</dbReference>
<evidence type="ECO:0000313" key="4">
    <source>
        <dbReference type="Ensembl" id="ENSMLUP00000020501.1"/>
    </source>
</evidence>
<dbReference type="InterPro" id="IPR035706">
    <property type="entry name" value="AAA_9"/>
</dbReference>
<organism evidence="4 5">
    <name type="scientific">Myotis lucifugus</name>
    <name type="common">Little brown bat</name>
    <dbReference type="NCBI Taxonomy" id="59463"/>
    <lineage>
        <taxon>Eukaryota</taxon>
        <taxon>Metazoa</taxon>
        <taxon>Chordata</taxon>
        <taxon>Craniata</taxon>
        <taxon>Vertebrata</taxon>
        <taxon>Euteleostomi</taxon>
        <taxon>Mammalia</taxon>
        <taxon>Eutheria</taxon>
        <taxon>Laurasiatheria</taxon>
        <taxon>Chiroptera</taxon>
        <taxon>Yangochiroptera</taxon>
        <taxon>Vespertilionidae</taxon>
        <taxon>Myotis</taxon>
    </lineage>
</organism>
<dbReference type="AlphaFoldDB" id="G1Q9W8"/>
<accession>G1Q9W8</accession>
<dbReference type="eggNOG" id="KOG3595">
    <property type="taxonomic scope" value="Eukaryota"/>
</dbReference>
<dbReference type="InterPro" id="IPR027417">
    <property type="entry name" value="P-loop_NTPase"/>
</dbReference>
<feature type="domain" description="Dynein heavy chain coiled coil stalk" evidence="2">
    <location>
        <begin position="47"/>
        <end position="368"/>
    </location>
</feature>
<dbReference type="Pfam" id="PF12781">
    <property type="entry name" value="AAA_9"/>
    <property type="match status" value="1"/>
</dbReference>
<dbReference type="GO" id="GO:0030286">
    <property type="term" value="C:dynein complex"/>
    <property type="evidence" value="ECO:0007669"/>
    <property type="project" value="InterPro"/>
</dbReference>
<sequence length="525" mass="60613">VKDLSTKYFQKTGRRYYVTPRSYLRFMDTFAHILRSREKELQTKRDRLYMGLSKILEARALVTDMQEELLIVTPQIEQKTKEKENLMEKLQKDSQVVEKVQMLVKQDEEIMAEEVRIVEEHAQTTANELRSVMPALERATLALNALDKADISELRVYARPPNLVLTVMNAVCILLQKKPNWTTAKLLLSETGFLKKLVQLDKDRLPDKVFMKLKKFLTLPDFHPKKIAHVSVACCSMCEWIIALNNYHNVRKKMALKKNKLISINRNKLLRQHKIDLNNKLIVFQVEEHLQVLHAAYKDIVAEKDILAGRRQLPMRRMYCASVLLTALGDEKLRHQHTLVRCQVKLCVSSSSLSTLESLVSQVGVVRPQLSQRMLQNPQHHSNLVGLSRGRSHPSVYVLESMYVERWSNISVSPGVQLPEVEFSASALHLPTVKHRCGRGRRPLSQERGFRPQPPSESFVNLSKKQFVFITLKSPLLVFQDLPETLPPSLKAILKKDIYQRRGQSFIRVNDSEIEYNSKFSFCVL</sequence>
<dbReference type="EMBL" id="AAPE02058294">
    <property type="status" value="NOT_ANNOTATED_CDS"/>
    <property type="molecule type" value="Genomic_DNA"/>
</dbReference>